<accession>A0A7Y9ICB4</accession>
<organism evidence="4 5">
    <name type="scientific">Microlunatus parietis</name>
    <dbReference type="NCBI Taxonomy" id="682979"/>
    <lineage>
        <taxon>Bacteria</taxon>
        <taxon>Bacillati</taxon>
        <taxon>Actinomycetota</taxon>
        <taxon>Actinomycetes</taxon>
        <taxon>Propionibacteriales</taxon>
        <taxon>Propionibacteriaceae</taxon>
        <taxon>Microlunatus</taxon>
    </lineage>
</organism>
<evidence type="ECO:0000313" key="4">
    <source>
        <dbReference type="EMBL" id="NYE74095.1"/>
    </source>
</evidence>
<keyword evidence="1" id="KW-1133">Transmembrane helix</keyword>
<dbReference type="Pfam" id="PF13539">
    <property type="entry name" value="Peptidase_M15_4"/>
    <property type="match status" value="1"/>
</dbReference>
<protein>
    <recommendedName>
        <fullName evidence="6">Peptidoglycan-binding (PGRP) domain of peptidoglycan hydrolases-containing protein</fullName>
    </recommendedName>
</protein>
<dbReference type="Gene3D" id="1.10.101.10">
    <property type="entry name" value="PGBD-like superfamily/PGBD"/>
    <property type="match status" value="1"/>
</dbReference>
<keyword evidence="1" id="KW-0472">Membrane</keyword>
<dbReference type="Gene3D" id="3.30.1380.10">
    <property type="match status" value="1"/>
</dbReference>
<name>A0A7Y9ICB4_9ACTN</name>
<evidence type="ECO:0000259" key="3">
    <source>
        <dbReference type="Pfam" id="PF13539"/>
    </source>
</evidence>
<dbReference type="InterPro" id="IPR039561">
    <property type="entry name" value="Peptidase_M15C"/>
</dbReference>
<dbReference type="GO" id="GO:0008233">
    <property type="term" value="F:peptidase activity"/>
    <property type="evidence" value="ECO:0007669"/>
    <property type="project" value="InterPro"/>
</dbReference>
<dbReference type="InterPro" id="IPR002477">
    <property type="entry name" value="Peptidoglycan-bd-like"/>
</dbReference>
<dbReference type="EMBL" id="JACCBU010000001">
    <property type="protein sequence ID" value="NYE74095.1"/>
    <property type="molecule type" value="Genomic_DNA"/>
</dbReference>
<feature type="domain" description="Peptidase M15C" evidence="3">
    <location>
        <begin position="112"/>
        <end position="176"/>
    </location>
</feature>
<reference evidence="4 5" key="1">
    <citation type="submission" date="2020-07" db="EMBL/GenBank/DDBJ databases">
        <title>Sequencing the genomes of 1000 actinobacteria strains.</title>
        <authorList>
            <person name="Klenk H.-P."/>
        </authorList>
    </citation>
    <scope>NUCLEOTIDE SEQUENCE [LARGE SCALE GENOMIC DNA]</scope>
    <source>
        <strain evidence="4 5">DSM 22083</strain>
    </source>
</reference>
<evidence type="ECO:0008006" key="6">
    <source>
        <dbReference type="Google" id="ProtNLM"/>
    </source>
</evidence>
<keyword evidence="5" id="KW-1185">Reference proteome</keyword>
<dbReference type="RefSeq" id="WP_179756157.1">
    <property type="nucleotide sequence ID" value="NZ_JACCBU010000001.1"/>
</dbReference>
<dbReference type="Proteomes" id="UP000569914">
    <property type="component" value="Unassembled WGS sequence"/>
</dbReference>
<gene>
    <name evidence="4" type="ORF">BKA15_005424</name>
</gene>
<dbReference type="SUPFAM" id="SSF47090">
    <property type="entry name" value="PGBD-like"/>
    <property type="match status" value="1"/>
</dbReference>
<dbReference type="AlphaFoldDB" id="A0A7Y9ICB4"/>
<dbReference type="InterPro" id="IPR006311">
    <property type="entry name" value="TAT_signal"/>
</dbReference>
<evidence type="ECO:0000256" key="1">
    <source>
        <dbReference type="SAM" id="Phobius"/>
    </source>
</evidence>
<dbReference type="InterPro" id="IPR036366">
    <property type="entry name" value="PGBDSf"/>
</dbReference>
<feature type="transmembrane region" description="Helical" evidence="1">
    <location>
        <begin position="20"/>
        <end position="39"/>
    </location>
</feature>
<evidence type="ECO:0000259" key="2">
    <source>
        <dbReference type="Pfam" id="PF01471"/>
    </source>
</evidence>
<evidence type="ECO:0000313" key="5">
    <source>
        <dbReference type="Proteomes" id="UP000569914"/>
    </source>
</evidence>
<feature type="domain" description="Peptidoglycan binding-like" evidence="2">
    <location>
        <begin position="207"/>
        <end position="263"/>
    </location>
</feature>
<dbReference type="InterPro" id="IPR036365">
    <property type="entry name" value="PGBD-like_sf"/>
</dbReference>
<keyword evidence="1" id="KW-0812">Transmembrane</keyword>
<dbReference type="SUPFAM" id="SSF55166">
    <property type="entry name" value="Hedgehog/DD-peptidase"/>
    <property type="match status" value="1"/>
</dbReference>
<sequence>MCTDHEATNPTSSLLRRRGFLRGVGIAGLGVVGVGALGVQPAFAATSQNGWPAAENLAVNRDFNVGGVKFPQGVAPGAPETILGFVARQYVDTVEALITPGCWGFNYRTIGGGTTLSNHASGTALDFNAPKHPQGSRGTFNAPQVSAIRAILNYCEGVVRWGGDYSGTPDEMHFELNKPPGDPAVDALVAKIGGTPPPPPTIKEGSTGEAVKRAQTALNAKGNYGLVVDGVFGAKTKAAVIDFQSKNGLTADGIVGPKTWEKLLA</sequence>
<proteinExistence type="predicted"/>
<comment type="caution">
    <text evidence="4">The sequence shown here is derived from an EMBL/GenBank/DDBJ whole genome shotgun (WGS) entry which is preliminary data.</text>
</comment>
<dbReference type="Pfam" id="PF01471">
    <property type="entry name" value="PG_binding_1"/>
    <property type="match status" value="1"/>
</dbReference>
<dbReference type="PROSITE" id="PS51318">
    <property type="entry name" value="TAT"/>
    <property type="match status" value="1"/>
</dbReference>
<dbReference type="InterPro" id="IPR009045">
    <property type="entry name" value="Zn_M74/Hedgehog-like"/>
</dbReference>